<reference evidence="5 6" key="1">
    <citation type="journal article" date="2020" name="Genomics">
        <title>Complete, high-quality genomes from long-read metagenomic sequencing of two wolf lichen thalli reveals enigmatic genome architecture.</title>
        <authorList>
            <person name="McKenzie S.K."/>
            <person name="Walston R.F."/>
            <person name="Allen J.L."/>
        </authorList>
    </citation>
    <scope>NUCLEOTIDE SEQUENCE [LARGE SCALE GENOMIC DNA]</scope>
    <source>
        <strain evidence="5">WasteWater1</strain>
    </source>
</reference>
<sequence length="200" mass="22669">MEMQCTIFELDQDRFTRDQGGIADRHREMGQLALREAGLWVKSDGRVFWDENDANDAGTGHSGERPEIDRARLRDIFLDSIQSDSIQWNKKLIRVESAEAPDTEYNLRFADGVKVGFDLVVGADGTWSRVRTLLTDQLPFYSGISVIELKAMEVSAKKWWLSNLTGQGSCFMFDEGRALVCQRNGNDSIRVYAAVRQPET</sequence>
<dbReference type="RefSeq" id="XP_037153421.1">
    <property type="nucleotide sequence ID" value="XM_037301787.1"/>
</dbReference>
<evidence type="ECO:0000256" key="4">
    <source>
        <dbReference type="ARBA" id="ARBA00023033"/>
    </source>
</evidence>
<keyword evidence="3" id="KW-0560">Oxidoreductase</keyword>
<dbReference type="GeneID" id="59339328"/>
<dbReference type="Gene3D" id="3.50.50.60">
    <property type="entry name" value="FAD/NAD(P)-binding domain"/>
    <property type="match status" value="1"/>
</dbReference>
<proteinExistence type="predicted"/>
<evidence type="ECO:0000256" key="2">
    <source>
        <dbReference type="ARBA" id="ARBA00022827"/>
    </source>
</evidence>
<dbReference type="AlphaFoldDB" id="A0A8H6FDS2"/>
<comment type="caution">
    <text evidence="5">The sequence shown here is derived from an EMBL/GenBank/DDBJ whole genome shotgun (WGS) entry which is preliminary data.</text>
</comment>
<protein>
    <recommendedName>
        <fullName evidence="7">FAD-binding domain-containing protein</fullName>
    </recommendedName>
</protein>
<evidence type="ECO:0000313" key="5">
    <source>
        <dbReference type="EMBL" id="KAF6224361.1"/>
    </source>
</evidence>
<keyword evidence="1" id="KW-0285">Flavoprotein</keyword>
<gene>
    <name evidence="5" type="ORF">HO133_010938</name>
</gene>
<dbReference type="EMBL" id="JACCJB010000009">
    <property type="protein sequence ID" value="KAF6224361.1"/>
    <property type="molecule type" value="Genomic_DNA"/>
</dbReference>
<evidence type="ECO:0000256" key="1">
    <source>
        <dbReference type="ARBA" id="ARBA00022630"/>
    </source>
</evidence>
<evidence type="ECO:0000256" key="3">
    <source>
        <dbReference type="ARBA" id="ARBA00023002"/>
    </source>
</evidence>
<dbReference type="PANTHER" id="PTHR46972:SF1">
    <property type="entry name" value="FAD DEPENDENT OXIDOREDUCTASE DOMAIN-CONTAINING PROTEIN"/>
    <property type="match status" value="1"/>
</dbReference>
<evidence type="ECO:0000313" key="6">
    <source>
        <dbReference type="Proteomes" id="UP000593566"/>
    </source>
</evidence>
<keyword evidence="2" id="KW-0274">FAD</keyword>
<dbReference type="Proteomes" id="UP000593566">
    <property type="component" value="Unassembled WGS sequence"/>
</dbReference>
<dbReference type="InterPro" id="IPR036188">
    <property type="entry name" value="FAD/NAD-bd_sf"/>
</dbReference>
<keyword evidence="6" id="KW-1185">Reference proteome</keyword>
<name>A0A8H6FDS2_9LECA</name>
<dbReference type="PANTHER" id="PTHR46972">
    <property type="entry name" value="MONOOXYGENASE ASQM-RELATED"/>
    <property type="match status" value="1"/>
</dbReference>
<evidence type="ECO:0008006" key="7">
    <source>
        <dbReference type="Google" id="ProtNLM"/>
    </source>
</evidence>
<dbReference type="SUPFAM" id="SSF51905">
    <property type="entry name" value="FAD/NAD(P)-binding domain"/>
    <property type="match status" value="1"/>
</dbReference>
<dbReference type="GO" id="GO:0004497">
    <property type="term" value="F:monooxygenase activity"/>
    <property type="evidence" value="ECO:0007669"/>
    <property type="project" value="UniProtKB-KW"/>
</dbReference>
<organism evidence="5 6">
    <name type="scientific">Letharia lupina</name>
    <dbReference type="NCBI Taxonomy" id="560253"/>
    <lineage>
        <taxon>Eukaryota</taxon>
        <taxon>Fungi</taxon>
        <taxon>Dikarya</taxon>
        <taxon>Ascomycota</taxon>
        <taxon>Pezizomycotina</taxon>
        <taxon>Lecanoromycetes</taxon>
        <taxon>OSLEUM clade</taxon>
        <taxon>Lecanoromycetidae</taxon>
        <taxon>Lecanorales</taxon>
        <taxon>Lecanorineae</taxon>
        <taxon>Parmeliaceae</taxon>
        <taxon>Letharia</taxon>
    </lineage>
</organism>
<accession>A0A8H6FDS2</accession>
<keyword evidence="4" id="KW-0503">Monooxygenase</keyword>